<reference evidence="2 3" key="1">
    <citation type="submission" date="2022-01" db="EMBL/GenBank/DDBJ databases">
        <title>Whole genome-based taxonomy of the Shewanellaceae.</title>
        <authorList>
            <person name="Martin-Rodriguez A.J."/>
        </authorList>
    </citation>
    <scope>NUCLEOTIDE SEQUENCE [LARGE SCALE GENOMIC DNA]</scope>
    <source>
        <strain evidence="2 3">DSM 21332</strain>
    </source>
</reference>
<dbReference type="InterPro" id="IPR032710">
    <property type="entry name" value="NTF2-like_dom_sf"/>
</dbReference>
<accession>A0ABT0N4Z6</accession>
<sequence length="167" mass="19228">MTDNTINAIAPHTDPISAVSPDFLQGETAPLIRDFISLYQSLDKHNLHRLDDLYHQDAVFTDPLHTIEGRAALKQYFAGMYENLLHIRFDIHRVVADGNQACIEWTMRYAHKRLKGGKEMSVQGMSWLTIEDKITHHRDYFDAGQMLYEQLPLMGGAIRMLKNRMSV</sequence>
<gene>
    <name evidence="2" type="ORF">L2725_06940</name>
</gene>
<dbReference type="EMBL" id="JAKIKT010000002">
    <property type="protein sequence ID" value="MCL2913524.1"/>
    <property type="molecule type" value="Genomic_DNA"/>
</dbReference>
<proteinExistence type="predicted"/>
<dbReference type="SUPFAM" id="SSF54427">
    <property type="entry name" value="NTF2-like"/>
    <property type="match status" value="1"/>
</dbReference>
<evidence type="ECO:0000313" key="2">
    <source>
        <dbReference type="EMBL" id="MCL2913524.1"/>
    </source>
</evidence>
<dbReference type="RefSeq" id="WP_249248272.1">
    <property type="nucleotide sequence ID" value="NZ_JAKIKT010000002.1"/>
</dbReference>
<dbReference type="Gene3D" id="3.10.450.50">
    <property type="match status" value="1"/>
</dbReference>
<dbReference type="Proteomes" id="UP001202831">
    <property type="component" value="Unassembled WGS sequence"/>
</dbReference>
<dbReference type="CDD" id="cd00531">
    <property type="entry name" value="NTF2_like"/>
    <property type="match status" value="1"/>
</dbReference>
<evidence type="ECO:0000259" key="1">
    <source>
        <dbReference type="Pfam" id="PF12680"/>
    </source>
</evidence>
<comment type="caution">
    <text evidence="2">The sequence shown here is derived from an EMBL/GenBank/DDBJ whole genome shotgun (WGS) entry which is preliminary data.</text>
</comment>
<organism evidence="2 3">
    <name type="scientific">Shewanella corallii</name>
    <dbReference type="NCBI Taxonomy" id="560080"/>
    <lineage>
        <taxon>Bacteria</taxon>
        <taxon>Pseudomonadati</taxon>
        <taxon>Pseudomonadota</taxon>
        <taxon>Gammaproteobacteria</taxon>
        <taxon>Alteromonadales</taxon>
        <taxon>Shewanellaceae</taxon>
        <taxon>Shewanella</taxon>
    </lineage>
</organism>
<protein>
    <submittedName>
        <fullName evidence="2">Nuclear transport factor 2 family protein</fullName>
    </submittedName>
</protein>
<name>A0ABT0N4Z6_9GAMM</name>
<evidence type="ECO:0000313" key="3">
    <source>
        <dbReference type="Proteomes" id="UP001202831"/>
    </source>
</evidence>
<feature type="domain" description="SnoaL-like" evidence="1">
    <location>
        <begin position="38"/>
        <end position="137"/>
    </location>
</feature>
<keyword evidence="3" id="KW-1185">Reference proteome</keyword>
<dbReference type="InterPro" id="IPR037401">
    <property type="entry name" value="SnoaL-like"/>
</dbReference>
<dbReference type="Pfam" id="PF12680">
    <property type="entry name" value="SnoaL_2"/>
    <property type="match status" value="1"/>
</dbReference>